<evidence type="ECO:0000256" key="4">
    <source>
        <dbReference type="ARBA" id="ARBA00022478"/>
    </source>
</evidence>
<evidence type="ECO:0000256" key="2">
    <source>
        <dbReference type="ARBA" id="ARBA00012418"/>
    </source>
</evidence>
<accession>A0A881SYC5</accession>
<comment type="catalytic activity">
    <reaction evidence="10 11">
        <text>RNA(n) + a ribonucleoside 5'-triphosphate = RNA(n+1) + diphosphate</text>
        <dbReference type="Rhea" id="RHEA:21248"/>
        <dbReference type="Rhea" id="RHEA-COMP:14527"/>
        <dbReference type="Rhea" id="RHEA-COMP:17342"/>
        <dbReference type="ChEBI" id="CHEBI:33019"/>
        <dbReference type="ChEBI" id="CHEBI:61557"/>
        <dbReference type="ChEBI" id="CHEBI:140395"/>
        <dbReference type="EC" id="2.7.7.6"/>
    </reaction>
</comment>
<name>A0A881SYC5_SWPV</name>
<keyword evidence="4 11" id="KW-0240">DNA-directed RNA polymerase</keyword>
<dbReference type="Proteomes" id="UP000671927">
    <property type="component" value="Segment"/>
</dbReference>
<dbReference type="KEGG" id="vg:932450"/>
<dbReference type="EC" id="2.7.7.6" evidence="2 11"/>
<dbReference type="OrthoDB" id="9366at10239"/>
<evidence type="ECO:0000256" key="1">
    <source>
        <dbReference type="ARBA" id="ARBA00010538"/>
    </source>
</evidence>
<dbReference type="GO" id="GO:0003899">
    <property type="term" value="F:DNA-directed RNA polymerase activity"/>
    <property type="evidence" value="ECO:0007669"/>
    <property type="project" value="UniProtKB-EC"/>
</dbReference>
<proteinExistence type="inferred from homology"/>
<evidence type="ECO:0000256" key="8">
    <source>
        <dbReference type="ARBA" id="ARBA00023163"/>
    </source>
</evidence>
<evidence type="ECO:0000256" key="3">
    <source>
        <dbReference type="ARBA" id="ARBA00016965"/>
    </source>
</evidence>
<dbReference type="GO" id="GO:0000428">
    <property type="term" value="C:DNA-directed RNA polymerase complex"/>
    <property type="evidence" value="ECO:0007669"/>
    <property type="project" value="UniProtKB-UniRule"/>
</dbReference>
<evidence type="ECO:0000256" key="6">
    <source>
        <dbReference type="ARBA" id="ARBA00022695"/>
    </source>
</evidence>
<keyword evidence="6 11" id="KW-0548">Nucleotidyltransferase</keyword>
<dbReference type="InterPro" id="IPR005059">
    <property type="entry name" value="DNA-dir_RNA_pol_35kDa_poxviral"/>
</dbReference>
<keyword evidence="7 11" id="KW-0946">Virion</keyword>
<evidence type="ECO:0000256" key="5">
    <source>
        <dbReference type="ARBA" id="ARBA00022679"/>
    </source>
</evidence>
<dbReference type="Pfam" id="PF03396">
    <property type="entry name" value="Pox_RNA_pol_35"/>
    <property type="match status" value="1"/>
</dbReference>
<evidence type="ECO:0000256" key="11">
    <source>
        <dbReference type="PIRNR" id="PIRNR000746"/>
    </source>
</evidence>
<dbReference type="GO" id="GO:0003677">
    <property type="term" value="F:DNA binding"/>
    <property type="evidence" value="ECO:0007669"/>
    <property type="project" value="UniProtKB-UniRule"/>
</dbReference>
<evidence type="ECO:0000256" key="9">
    <source>
        <dbReference type="ARBA" id="ARBA00026040"/>
    </source>
</evidence>
<comment type="similarity">
    <text evidence="1 11">Belongs to the poxviridae DNA-directed RNA polymerase 35 kDa subunit family.</text>
</comment>
<organismHost>
    <name type="scientific">Sus scrofa</name>
    <name type="common">Pig</name>
    <dbReference type="NCBI Taxonomy" id="9823"/>
</organismHost>
<reference evidence="12" key="1">
    <citation type="journal article" date="2021" name="Arch. Virol.">
        <title>First complete genome characterization of swinepox virus directly from a clinical sample indicates divergence of a Eurasian-lineage virus.</title>
        <authorList>
            <person name="Aasdev A."/>
            <person name="Mishra A."/>
            <person name="Bora D.P."/>
            <person name="Kurkure N.V."/>
            <person name="Barman N.N."/>
            <person name="Raut A.A."/>
        </authorList>
    </citation>
    <scope>NUCLEOTIDE SEQUENCE</scope>
    <source>
        <strain evidence="12">SwPV/India-Assam/16</strain>
    </source>
</reference>
<protein>
    <recommendedName>
        <fullName evidence="3 11">DNA-directed RNA polymerase 35 kDa subunit</fullName>
        <ecNumber evidence="2 11">2.7.7.6</ecNumber>
    </recommendedName>
</protein>
<sequence>MYREEKTIAIELNPGLATFIKHGFNHRVKWPLLNLGIILNNNTTAVNEEWLTAVEHIPTRKIFYSFTSSILRQEVSFCAYLNVSQDKDKGYVTLGDFDYYIIESDYTFNKIDKPKELNETLVHIFQDYRVKNLQVIELIAFSSGTLIGEEIINQLSFLNIEIFNREYNNIKPILDQKFISCVPFTIIAPLGKLTLFVEHYPWINLKSHLKDIFDFLEGVLISDIHSHKLETSIQDNVTISSYNSATGILFVNDLLTMSIVNFFGCNARLNSYHRFDISVIDIEDFISALSKAFKNIIDLVNY</sequence>
<gene>
    <name evidence="12" type="primary">SwPV115</name>
</gene>
<evidence type="ECO:0000256" key="10">
    <source>
        <dbReference type="ARBA" id="ARBA00048552"/>
    </source>
</evidence>
<comment type="subunit">
    <text evidence="9">The DNA-dependent RNA polymerase used for intermediate and late genes expression consists of eight subunits 147 kDa, 133 kDa, 35 kDa, 30 kDa, 22 kDa, 19 kDa, 18 kDa and 7 kDa totalling more than 500 kDa in mass. The same holoenzyme, with the addition of the transcription-specificity factor RAP94, is used for early gene expression.</text>
</comment>
<comment type="subcellular location">
    <subcellularLocation>
        <location evidence="11">Virion</location>
    </subcellularLocation>
    <text evidence="11">All the enzymes and other proteins required to synthesize early mRNAs are packaged within the virion core along with the DNA genome. This is necessary because viral early mRNAs are synthesized within minutes after virus entry into the cell and are extruded through pores in the core particle.</text>
</comment>
<keyword evidence="5 11" id="KW-0808">Transferase</keyword>
<keyword evidence="8 11" id="KW-0804">Transcription</keyword>
<dbReference type="EMBL" id="MW036632">
    <property type="protein sequence ID" value="QQG31606.1"/>
    <property type="molecule type" value="Genomic_DNA"/>
</dbReference>
<dbReference type="PIRSF" id="PIRSF000746">
    <property type="entry name" value="Rpo35"/>
    <property type="match status" value="1"/>
</dbReference>
<dbReference type="GO" id="GO:0044423">
    <property type="term" value="C:virion component"/>
    <property type="evidence" value="ECO:0007669"/>
    <property type="project" value="UniProtKB-UniRule"/>
</dbReference>
<evidence type="ECO:0000313" key="12">
    <source>
        <dbReference type="EMBL" id="QQG31606.1"/>
    </source>
</evidence>
<organism evidence="12">
    <name type="scientific">Swinepox virus</name>
    <name type="common">SWPV</name>
    <dbReference type="NCBI Taxonomy" id="10276"/>
    <lineage>
        <taxon>Viruses</taxon>
        <taxon>Varidnaviria</taxon>
        <taxon>Bamfordvirae</taxon>
        <taxon>Nucleocytoviricota</taxon>
        <taxon>Pokkesviricetes</taxon>
        <taxon>Chitovirales</taxon>
        <taxon>Poxviridae</taxon>
        <taxon>Chordopoxvirinae</taxon>
        <taxon>Suipoxvirus</taxon>
        <taxon>Suipoxvirus swinepox</taxon>
    </lineage>
</organism>
<comment type="function">
    <text evidence="11">Part of the DNA-dependent RNA polymerase which catalyzes the transcription of viral DNA into RNA using the four ribonucleoside triphosphates as substrates. Responsible for the transcription of early, intermediate and late genes.</text>
</comment>
<dbReference type="GO" id="GO:0019083">
    <property type="term" value="P:viral transcription"/>
    <property type="evidence" value="ECO:0007669"/>
    <property type="project" value="UniProtKB-UniRule"/>
</dbReference>
<evidence type="ECO:0000256" key="7">
    <source>
        <dbReference type="ARBA" id="ARBA00022844"/>
    </source>
</evidence>